<proteinExistence type="predicted"/>
<evidence type="ECO:0000313" key="1">
    <source>
        <dbReference type="EMBL" id="GFH24024.1"/>
    </source>
</evidence>
<comment type="caution">
    <text evidence="1">The sequence shown here is derived from an EMBL/GenBank/DDBJ whole genome shotgun (WGS) entry which is preliminary data.</text>
</comment>
<protein>
    <submittedName>
        <fullName evidence="1">Uncharacterized protein</fullName>
    </submittedName>
</protein>
<sequence length="77" mass="8736">LGYEVGFLTKERREKDTFKRFGRQLHPTLAVIKSHSRLVATTVLSQHDRYQAAVCSACDMEGCDVATQDMSLCIDMR</sequence>
<keyword evidence="2" id="KW-1185">Reference proteome</keyword>
<organism evidence="1 2">
    <name type="scientific">Haematococcus lacustris</name>
    <name type="common">Green alga</name>
    <name type="synonym">Haematococcus pluvialis</name>
    <dbReference type="NCBI Taxonomy" id="44745"/>
    <lineage>
        <taxon>Eukaryota</taxon>
        <taxon>Viridiplantae</taxon>
        <taxon>Chlorophyta</taxon>
        <taxon>core chlorophytes</taxon>
        <taxon>Chlorophyceae</taxon>
        <taxon>CS clade</taxon>
        <taxon>Chlamydomonadales</taxon>
        <taxon>Haematococcaceae</taxon>
        <taxon>Haematococcus</taxon>
    </lineage>
</organism>
<dbReference type="Proteomes" id="UP000485058">
    <property type="component" value="Unassembled WGS sequence"/>
</dbReference>
<feature type="non-terminal residue" evidence="1">
    <location>
        <position position="1"/>
    </location>
</feature>
<gene>
    <name evidence="1" type="ORF">HaLaN_21737</name>
</gene>
<accession>A0A699ZZ50</accession>
<dbReference type="AlphaFoldDB" id="A0A699ZZ50"/>
<evidence type="ECO:0000313" key="2">
    <source>
        <dbReference type="Proteomes" id="UP000485058"/>
    </source>
</evidence>
<reference evidence="1 2" key="1">
    <citation type="submission" date="2020-02" db="EMBL/GenBank/DDBJ databases">
        <title>Draft genome sequence of Haematococcus lacustris strain NIES-144.</title>
        <authorList>
            <person name="Morimoto D."/>
            <person name="Nakagawa S."/>
            <person name="Yoshida T."/>
            <person name="Sawayama S."/>
        </authorList>
    </citation>
    <scope>NUCLEOTIDE SEQUENCE [LARGE SCALE GENOMIC DNA]</scope>
    <source>
        <strain evidence="1 2">NIES-144</strain>
    </source>
</reference>
<name>A0A699ZZ50_HAELA</name>
<dbReference type="EMBL" id="BLLF01002422">
    <property type="protein sequence ID" value="GFH24024.1"/>
    <property type="molecule type" value="Genomic_DNA"/>
</dbReference>